<evidence type="ECO:0000313" key="2">
    <source>
        <dbReference type="Proteomes" id="UP000001302"/>
    </source>
</evidence>
<evidence type="ECO:0000313" key="1">
    <source>
        <dbReference type="EMBL" id="ADM09716.1"/>
    </source>
</evidence>
<dbReference type="RefSeq" id="WP_013300690.1">
    <property type="nucleotide sequence ID" value="NC_014414.1"/>
</dbReference>
<proteinExistence type="predicted"/>
<dbReference type="HOGENOM" id="CLU_2975166_0_0_5"/>
<name>E0TID2_PARBH</name>
<protein>
    <submittedName>
        <fullName evidence="1">Uncharacterized protein</fullName>
    </submittedName>
</protein>
<gene>
    <name evidence="1" type="ordered locus">PB2503_08304</name>
</gene>
<dbReference type="Proteomes" id="UP000001302">
    <property type="component" value="Chromosome"/>
</dbReference>
<reference evidence="1 2" key="2">
    <citation type="journal article" date="2011" name="J. Bacteriol.">
        <title>Complete genome sequence of strain HTCC2503T of Parvularcula bermudensis, the type species of the order "Parvularculales" in the class Alphaproteobacteria.</title>
        <authorList>
            <person name="Oh H.M."/>
            <person name="Kang I."/>
            <person name="Vergin K.L."/>
            <person name="Kang D."/>
            <person name="Rhee K.H."/>
            <person name="Giovannoni S.J."/>
            <person name="Cho J.C."/>
        </authorList>
    </citation>
    <scope>NUCLEOTIDE SEQUENCE [LARGE SCALE GENOMIC DNA]</scope>
    <source>
        <strain evidence="2">ATCC BAA-594 / HTCC2503 / KCTC 12087</strain>
    </source>
</reference>
<keyword evidence="2" id="KW-1185">Reference proteome</keyword>
<dbReference type="AlphaFoldDB" id="E0TID2"/>
<reference evidence="2" key="1">
    <citation type="submission" date="2010-08" db="EMBL/GenBank/DDBJ databases">
        <title>Genome sequence of Parvularcula bermudensis HTCC2503.</title>
        <authorList>
            <person name="Kang D.-M."/>
            <person name="Oh H.-M."/>
            <person name="Cho J.-C."/>
        </authorList>
    </citation>
    <scope>NUCLEOTIDE SEQUENCE [LARGE SCALE GENOMIC DNA]</scope>
    <source>
        <strain evidence="2">ATCC BAA-594 / HTCC2503 / KCTC 12087</strain>
    </source>
</reference>
<dbReference type="EMBL" id="CP002156">
    <property type="protein sequence ID" value="ADM09716.1"/>
    <property type="molecule type" value="Genomic_DNA"/>
</dbReference>
<organism evidence="1 2">
    <name type="scientific">Parvularcula bermudensis (strain ATCC BAA-594 / HTCC2503 / KCTC 12087)</name>
    <dbReference type="NCBI Taxonomy" id="314260"/>
    <lineage>
        <taxon>Bacteria</taxon>
        <taxon>Pseudomonadati</taxon>
        <taxon>Pseudomonadota</taxon>
        <taxon>Alphaproteobacteria</taxon>
        <taxon>Parvularculales</taxon>
        <taxon>Parvularculaceae</taxon>
        <taxon>Parvularcula</taxon>
    </lineage>
</organism>
<dbReference type="KEGG" id="pbr:PB2503_08304"/>
<sequence>MIDRKGVQRLVGRGEPVQEGKAIGTARYRNTERASVKRRQIELEGRLYPQLAASFSVA</sequence>
<accession>E0TID2</accession>